<dbReference type="Proteomes" id="UP000053263">
    <property type="component" value="Unassembled WGS sequence"/>
</dbReference>
<dbReference type="GO" id="GO:0000151">
    <property type="term" value="C:ubiquitin ligase complex"/>
    <property type="evidence" value="ECO:0007669"/>
    <property type="project" value="TreeGrafter"/>
</dbReference>
<dbReference type="InterPro" id="IPR005176">
    <property type="entry name" value="PONY_dom"/>
</dbReference>
<name>A0A0C9SWE4_PLICR</name>
<dbReference type="InterPro" id="IPR014764">
    <property type="entry name" value="DCN-prot"/>
</dbReference>
<dbReference type="Pfam" id="PF14555">
    <property type="entry name" value="UBA_4"/>
    <property type="match status" value="1"/>
</dbReference>
<gene>
    <name evidence="3" type="ORF">PLICRDRAFT_47129</name>
</gene>
<evidence type="ECO:0000259" key="2">
    <source>
        <dbReference type="PROSITE" id="PS51229"/>
    </source>
</evidence>
<dbReference type="GO" id="GO:0031624">
    <property type="term" value="F:ubiquitin conjugating enzyme binding"/>
    <property type="evidence" value="ECO:0007669"/>
    <property type="project" value="TreeGrafter"/>
</dbReference>
<dbReference type="PANTHER" id="PTHR12281">
    <property type="entry name" value="RP42 RELATED"/>
    <property type="match status" value="1"/>
</dbReference>
<proteinExistence type="predicted"/>
<comment type="function">
    <text evidence="1">Neddylation of cullins play an essential role in the regulation of SCF-type complexes activity.</text>
</comment>
<accession>A0A0C9SWE4</accession>
<keyword evidence="4" id="KW-1185">Reference proteome</keyword>
<dbReference type="HOGENOM" id="CLU_047042_0_0_1"/>
<dbReference type="PANTHER" id="PTHR12281:SF31">
    <property type="entry name" value="DCN1-LIKE PROTEIN 3"/>
    <property type="match status" value="1"/>
</dbReference>
<dbReference type="GO" id="GO:0032182">
    <property type="term" value="F:ubiquitin-like protein binding"/>
    <property type="evidence" value="ECO:0007669"/>
    <property type="project" value="TreeGrafter"/>
</dbReference>
<dbReference type="EMBL" id="KN832575">
    <property type="protein sequence ID" value="KII83650.1"/>
    <property type="molecule type" value="Genomic_DNA"/>
</dbReference>
<dbReference type="AlphaFoldDB" id="A0A0C9SWE4"/>
<dbReference type="Gene3D" id="1.10.238.200">
    <property type="entry name" value="Cullin, PONY binding domain"/>
    <property type="match status" value="1"/>
</dbReference>
<dbReference type="GO" id="GO:0045116">
    <property type="term" value="P:protein neddylation"/>
    <property type="evidence" value="ECO:0007669"/>
    <property type="project" value="TreeGrafter"/>
</dbReference>
<dbReference type="CDD" id="cd14273">
    <property type="entry name" value="UBA_TAP-C_like"/>
    <property type="match status" value="1"/>
</dbReference>
<dbReference type="GO" id="GO:0097602">
    <property type="term" value="F:cullin family protein binding"/>
    <property type="evidence" value="ECO:0007669"/>
    <property type="project" value="TreeGrafter"/>
</dbReference>
<evidence type="ECO:0000313" key="3">
    <source>
        <dbReference type="EMBL" id="KII83650.1"/>
    </source>
</evidence>
<reference evidence="3 4" key="1">
    <citation type="submission" date="2014-06" db="EMBL/GenBank/DDBJ databases">
        <title>Evolutionary Origins and Diversification of the Mycorrhizal Mutualists.</title>
        <authorList>
            <consortium name="DOE Joint Genome Institute"/>
            <consortium name="Mycorrhizal Genomics Consortium"/>
            <person name="Kohler A."/>
            <person name="Kuo A."/>
            <person name="Nagy L.G."/>
            <person name="Floudas D."/>
            <person name="Copeland A."/>
            <person name="Barry K.W."/>
            <person name="Cichocki N."/>
            <person name="Veneault-Fourrey C."/>
            <person name="LaButti K."/>
            <person name="Lindquist E.A."/>
            <person name="Lipzen A."/>
            <person name="Lundell T."/>
            <person name="Morin E."/>
            <person name="Murat C."/>
            <person name="Riley R."/>
            <person name="Ohm R."/>
            <person name="Sun H."/>
            <person name="Tunlid A."/>
            <person name="Henrissat B."/>
            <person name="Grigoriev I.V."/>
            <person name="Hibbett D.S."/>
            <person name="Martin F."/>
        </authorList>
    </citation>
    <scope>NUCLEOTIDE SEQUENCE [LARGE SCALE GENOMIC DNA]</scope>
    <source>
        <strain evidence="3 4">FD-325 SS-3</strain>
    </source>
</reference>
<sequence length="287" mass="32107">MSKSSKSKADKQMEAQLAQFCGVTGASVKDAKKFLEKYKRVDIAVDAFFNDPTPPRGGHQSSNAPSTSKLNALFETYKDPDGDQITVDGTMKLCEDLGVELEDVVLLAIAYELKSPGVGQWNKAGWTDGWKGLGCDSITTMKPVISRLRDKLGADATYFQQVYNYTFDFARSEGQRSIAIDVAQAFWGLLLPHGLSGGALSHIHSTDDDEDDDMGAEEGWKEEYMQWWFDYLTERGGKGVSKDTWMMFLEFVRTIDARFENYDAEGSWPSSIDDFVEYAKERLAKEA</sequence>
<organism evidence="3 4">
    <name type="scientific">Plicaturopsis crispa FD-325 SS-3</name>
    <dbReference type="NCBI Taxonomy" id="944288"/>
    <lineage>
        <taxon>Eukaryota</taxon>
        <taxon>Fungi</taxon>
        <taxon>Dikarya</taxon>
        <taxon>Basidiomycota</taxon>
        <taxon>Agaricomycotina</taxon>
        <taxon>Agaricomycetes</taxon>
        <taxon>Agaricomycetidae</taxon>
        <taxon>Amylocorticiales</taxon>
        <taxon>Amylocorticiaceae</taxon>
        <taxon>Plicatura</taxon>
        <taxon>Plicaturopsis crispa</taxon>
    </lineage>
</organism>
<evidence type="ECO:0000313" key="4">
    <source>
        <dbReference type="Proteomes" id="UP000053263"/>
    </source>
</evidence>
<evidence type="ECO:0000256" key="1">
    <source>
        <dbReference type="RuleBase" id="RU410713"/>
    </source>
</evidence>
<protein>
    <recommendedName>
        <fullName evidence="1">Defective in cullin neddylation protein</fullName>
    </recommendedName>
</protein>
<dbReference type="PROSITE" id="PS51229">
    <property type="entry name" value="DCUN1"/>
    <property type="match status" value="1"/>
</dbReference>
<dbReference type="InterPro" id="IPR042460">
    <property type="entry name" value="DCN1-like_PONY"/>
</dbReference>
<feature type="domain" description="DCUN1" evidence="2">
    <location>
        <begin position="65"/>
        <end position="280"/>
    </location>
</feature>
<dbReference type="Pfam" id="PF03556">
    <property type="entry name" value="Cullin_binding"/>
    <property type="match status" value="1"/>
</dbReference>
<dbReference type="Gene3D" id="1.10.238.10">
    <property type="entry name" value="EF-hand"/>
    <property type="match status" value="1"/>
</dbReference>
<dbReference type="OrthoDB" id="27198at2759"/>